<evidence type="ECO:0000256" key="3">
    <source>
        <dbReference type="ARBA" id="ARBA00023027"/>
    </source>
</evidence>
<feature type="binding site" evidence="4">
    <location>
        <position position="139"/>
    </location>
    <ligand>
        <name>Zn(2+)</name>
        <dbReference type="ChEBI" id="CHEBI:29105"/>
    </ligand>
</feature>
<evidence type="ECO:0000256" key="1">
    <source>
        <dbReference type="ARBA" id="ARBA00012928"/>
    </source>
</evidence>
<dbReference type="AlphaFoldDB" id="A0A411DJJ3"/>
<evidence type="ECO:0000259" key="5">
    <source>
        <dbReference type="PROSITE" id="PS50305"/>
    </source>
</evidence>
<dbReference type="InterPro" id="IPR003000">
    <property type="entry name" value="Sirtuin"/>
</dbReference>
<keyword evidence="4" id="KW-0479">Metal-binding</keyword>
<proteinExistence type="predicted"/>
<dbReference type="InterPro" id="IPR026590">
    <property type="entry name" value="Ssirtuin_cat_dom"/>
</dbReference>
<organism evidence="6">
    <name type="scientific">Chryseobacterium indologenes</name>
    <name type="common">Flavobacterium indologenes</name>
    <dbReference type="NCBI Taxonomy" id="253"/>
    <lineage>
        <taxon>Bacteria</taxon>
        <taxon>Pseudomonadati</taxon>
        <taxon>Bacteroidota</taxon>
        <taxon>Flavobacteriia</taxon>
        <taxon>Flavobacteriales</taxon>
        <taxon>Weeksellaceae</taxon>
        <taxon>Chryseobacterium group</taxon>
        <taxon>Chryseobacterium</taxon>
    </lineage>
</organism>
<feature type="domain" description="Deacetylase sirtuin-type" evidence="5">
    <location>
        <begin position="1"/>
        <end position="273"/>
    </location>
</feature>
<evidence type="ECO:0000256" key="4">
    <source>
        <dbReference type="PROSITE-ProRule" id="PRU00236"/>
    </source>
</evidence>
<gene>
    <name evidence="6" type="ORF">EU348_04770</name>
</gene>
<dbReference type="EMBL" id="CP035532">
    <property type="protein sequence ID" value="QBA20529.1"/>
    <property type="molecule type" value="Genomic_DNA"/>
</dbReference>
<dbReference type="Pfam" id="PF02146">
    <property type="entry name" value="SIR2"/>
    <property type="match status" value="1"/>
</dbReference>
<dbReference type="Gene3D" id="3.30.1600.10">
    <property type="entry name" value="SIR2/SIRT2 'Small Domain"/>
    <property type="match status" value="1"/>
</dbReference>
<feature type="binding site" evidence="4">
    <location>
        <position position="135"/>
    </location>
    <ligand>
        <name>Zn(2+)</name>
        <dbReference type="ChEBI" id="CHEBI:29105"/>
    </ligand>
</feature>
<keyword evidence="2" id="KW-0808">Transferase</keyword>
<dbReference type="InterPro" id="IPR050134">
    <property type="entry name" value="NAD-dep_sirtuin_deacylases"/>
</dbReference>
<feature type="binding site" evidence="4">
    <location>
        <position position="168"/>
    </location>
    <ligand>
        <name>Zn(2+)</name>
        <dbReference type="ChEBI" id="CHEBI:29105"/>
    </ligand>
</feature>
<dbReference type="SUPFAM" id="SSF52467">
    <property type="entry name" value="DHS-like NAD/FAD-binding domain"/>
    <property type="match status" value="1"/>
</dbReference>
<dbReference type="GO" id="GO:0070403">
    <property type="term" value="F:NAD+ binding"/>
    <property type="evidence" value="ECO:0007669"/>
    <property type="project" value="InterPro"/>
</dbReference>
<protein>
    <recommendedName>
        <fullName evidence="1">protein acetyllysine N-acetyltransferase</fullName>
        <ecNumber evidence="1">2.3.1.286</ecNumber>
    </recommendedName>
</protein>
<reference evidence="6" key="1">
    <citation type="submission" date="2019-01" db="EMBL/GenBank/DDBJ databases">
        <title>Whole Genome Sequencing for Putative Detection of Antimicrobial Resistance and Potential Virulence Factors in Chryseobacterium indologenes isolated from Nile Tilapia in Tanzania.</title>
        <authorList>
            <person name="Mwega E."/>
            <person name="Mutoloki S."/>
            <person name="Mugimba K."/>
            <person name="Colquhoun D."/>
            <person name="Mdegela R."/>
            <person name="Evensen O."/>
            <person name="Wasteson Y."/>
        </authorList>
    </citation>
    <scope>NUCLEOTIDE SEQUENCE [LARGE SCALE GENOMIC DNA]</scope>
    <source>
        <strain evidence="6">StR 01</strain>
    </source>
</reference>
<feature type="binding site" evidence="4">
    <location>
        <position position="171"/>
    </location>
    <ligand>
        <name>Zn(2+)</name>
        <dbReference type="ChEBI" id="CHEBI:29105"/>
    </ligand>
</feature>
<dbReference type="PANTHER" id="PTHR11085">
    <property type="entry name" value="NAD-DEPENDENT PROTEIN DEACYLASE SIRTUIN-5, MITOCHONDRIAL-RELATED"/>
    <property type="match status" value="1"/>
</dbReference>
<evidence type="ECO:0000256" key="2">
    <source>
        <dbReference type="ARBA" id="ARBA00022679"/>
    </source>
</evidence>
<name>A0A411DJJ3_CHRID</name>
<feature type="active site" description="Proton acceptor" evidence="4">
    <location>
        <position position="127"/>
    </location>
</feature>
<sequence>MKTQLENIIQQVWKKEKRNLFTFLTGAGISSDSGIPTYRGIDGIWVKGTQFHKPEEFGTLCYFRQHPEEVLQYSLFRKKMFENASPNQSHFELADIENQLQDKFHLITQNIDNLHRRSGSKRIYEIHGNNREIKCSNGCKEILNLPVEINGKELDEDLTAKDKELLTCGHCGHWMRPNILWFDEYYDEKTNKKFSALKIAKNSGVLFIIGTSGATSLPIAIAETALKYGAFIVDINTEDNNFTDLIKNKKNTLIIREKSTEVLKTINEIIKKQNPKSYLR</sequence>
<dbReference type="InterPro" id="IPR026591">
    <property type="entry name" value="Sirtuin_cat_small_dom_sf"/>
</dbReference>
<dbReference type="PANTHER" id="PTHR11085:SF4">
    <property type="entry name" value="NAD-DEPENDENT PROTEIN DEACYLASE"/>
    <property type="match status" value="1"/>
</dbReference>
<evidence type="ECO:0000313" key="6">
    <source>
        <dbReference type="EMBL" id="QBA20529.1"/>
    </source>
</evidence>
<dbReference type="PROSITE" id="PS50305">
    <property type="entry name" value="SIRTUIN"/>
    <property type="match status" value="1"/>
</dbReference>
<dbReference type="GO" id="GO:0046872">
    <property type="term" value="F:metal ion binding"/>
    <property type="evidence" value="ECO:0007669"/>
    <property type="project" value="UniProtKB-KW"/>
</dbReference>
<dbReference type="GO" id="GO:0017136">
    <property type="term" value="F:histone deacetylase activity, NAD-dependent"/>
    <property type="evidence" value="ECO:0007669"/>
    <property type="project" value="TreeGrafter"/>
</dbReference>
<dbReference type="Gene3D" id="3.40.50.1220">
    <property type="entry name" value="TPP-binding domain"/>
    <property type="match status" value="1"/>
</dbReference>
<keyword evidence="3" id="KW-0520">NAD</keyword>
<dbReference type="InterPro" id="IPR029035">
    <property type="entry name" value="DHS-like_NAD/FAD-binding_dom"/>
</dbReference>
<dbReference type="EC" id="2.3.1.286" evidence="1"/>
<accession>A0A411DJJ3</accession>
<keyword evidence="4" id="KW-0862">Zinc</keyword>